<keyword evidence="6 13" id="KW-0812">Transmembrane</keyword>
<dbReference type="EMBL" id="SMGD01000018">
    <property type="protein sequence ID" value="TCK46581.1"/>
    <property type="molecule type" value="Genomic_DNA"/>
</dbReference>
<feature type="transmembrane region" description="Helical" evidence="13">
    <location>
        <begin position="118"/>
        <end position="137"/>
    </location>
</feature>
<dbReference type="CDD" id="cd03499">
    <property type="entry name" value="SQR_TypeC_SdhC"/>
    <property type="match status" value="1"/>
</dbReference>
<reference evidence="14 15" key="1">
    <citation type="submission" date="2019-03" db="EMBL/GenBank/DDBJ databases">
        <title>Genomic Encyclopedia of Type Strains, Phase IV (KMG-IV): sequencing the most valuable type-strain genomes for metagenomic binning, comparative biology and taxonomic classification.</title>
        <authorList>
            <person name="Goeker M."/>
        </authorList>
    </citation>
    <scope>NUCLEOTIDE SEQUENCE [LARGE SCALE GENOMIC DNA]</scope>
    <source>
        <strain evidence="14 15">DSM 18577</strain>
    </source>
</reference>
<keyword evidence="15" id="KW-1185">Reference proteome</keyword>
<gene>
    <name evidence="14" type="ORF">EV690_3532</name>
</gene>
<evidence type="ECO:0000256" key="2">
    <source>
        <dbReference type="ARBA" id="ARBA00004141"/>
    </source>
</evidence>
<dbReference type="RefSeq" id="WP_131914265.1">
    <property type="nucleotide sequence ID" value="NZ_OU594967.1"/>
</dbReference>
<evidence type="ECO:0000313" key="15">
    <source>
        <dbReference type="Proteomes" id="UP000295565"/>
    </source>
</evidence>
<organism evidence="14 15">
    <name type="scientific">Celerinatantimonas diazotrophica</name>
    <dbReference type="NCBI Taxonomy" id="412034"/>
    <lineage>
        <taxon>Bacteria</taxon>
        <taxon>Pseudomonadati</taxon>
        <taxon>Pseudomonadota</taxon>
        <taxon>Gammaproteobacteria</taxon>
        <taxon>Celerinatantimonadaceae</taxon>
        <taxon>Celerinatantimonas</taxon>
    </lineage>
</organism>
<evidence type="ECO:0000256" key="7">
    <source>
        <dbReference type="ARBA" id="ARBA00022723"/>
    </source>
</evidence>
<dbReference type="Pfam" id="PF01127">
    <property type="entry name" value="Sdh_cyt"/>
    <property type="match status" value="1"/>
</dbReference>
<comment type="cofactor">
    <cofactor evidence="12">
        <name>heme</name>
        <dbReference type="ChEBI" id="CHEBI:30413"/>
    </cofactor>
    <text evidence="12">The heme is bound between the two transmembrane subunits.</text>
</comment>
<evidence type="ECO:0000256" key="10">
    <source>
        <dbReference type="ARBA" id="ARBA00023136"/>
    </source>
</evidence>
<dbReference type="GO" id="GO:0046872">
    <property type="term" value="F:metal ion binding"/>
    <property type="evidence" value="ECO:0007669"/>
    <property type="project" value="UniProtKB-KW"/>
</dbReference>
<evidence type="ECO:0000256" key="1">
    <source>
        <dbReference type="ARBA" id="ARBA00004050"/>
    </source>
</evidence>
<dbReference type="InterPro" id="IPR018495">
    <property type="entry name" value="Succ_DH_cyt_bsu_CS"/>
</dbReference>
<comment type="subunit">
    <text evidence="11">Part of an enzyme complex containing four subunits: a flavoprotein, an iron-sulfur protein, plus two membrane-anchoring proteins, SdhC and SdhD. The complex can form homotrimers.</text>
</comment>
<evidence type="ECO:0000256" key="5">
    <source>
        <dbReference type="ARBA" id="ARBA00022617"/>
    </source>
</evidence>
<dbReference type="Proteomes" id="UP000295565">
    <property type="component" value="Unassembled WGS sequence"/>
</dbReference>
<comment type="caution">
    <text evidence="14">The sequence shown here is derived from an EMBL/GenBank/DDBJ whole genome shotgun (WGS) entry which is preliminary data.</text>
</comment>
<evidence type="ECO:0000256" key="13">
    <source>
        <dbReference type="SAM" id="Phobius"/>
    </source>
</evidence>
<dbReference type="GO" id="GO:0009055">
    <property type="term" value="F:electron transfer activity"/>
    <property type="evidence" value="ECO:0007669"/>
    <property type="project" value="InterPro"/>
</dbReference>
<dbReference type="InterPro" id="IPR034804">
    <property type="entry name" value="SQR/QFR_C/D"/>
</dbReference>
<dbReference type="PANTHER" id="PTHR10978:SF5">
    <property type="entry name" value="SUCCINATE DEHYDROGENASE CYTOCHROME B560 SUBUNIT, MITOCHONDRIAL"/>
    <property type="match status" value="1"/>
</dbReference>
<comment type="similarity">
    <text evidence="3">Belongs to the cytochrome b560 family.</text>
</comment>
<evidence type="ECO:0000256" key="4">
    <source>
        <dbReference type="ARBA" id="ARBA00020076"/>
    </source>
</evidence>
<feature type="binding site" description="axial binding residue" evidence="12">
    <location>
        <position position="94"/>
    </location>
    <ligand>
        <name>heme</name>
        <dbReference type="ChEBI" id="CHEBI:30413"/>
        <note>ligand shared with second transmembrane subunit</note>
    </ligand>
    <ligandPart>
        <name>Fe</name>
        <dbReference type="ChEBI" id="CHEBI:18248"/>
    </ligandPart>
</feature>
<dbReference type="OrthoDB" id="9799441at2"/>
<proteinExistence type="inferred from homology"/>
<dbReference type="GO" id="GO:0005886">
    <property type="term" value="C:plasma membrane"/>
    <property type="evidence" value="ECO:0007669"/>
    <property type="project" value="TreeGrafter"/>
</dbReference>
<dbReference type="PROSITE" id="PS01001">
    <property type="entry name" value="SDH_CYT_2"/>
    <property type="match status" value="1"/>
</dbReference>
<accession>A0A4R1J7S2</accession>
<dbReference type="PROSITE" id="PS01000">
    <property type="entry name" value="SDH_CYT_1"/>
    <property type="match status" value="1"/>
</dbReference>
<dbReference type="NCBIfam" id="TIGR02970">
    <property type="entry name" value="succ_dehyd_cytB"/>
    <property type="match status" value="1"/>
</dbReference>
<evidence type="ECO:0000256" key="8">
    <source>
        <dbReference type="ARBA" id="ARBA00022989"/>
    </source>
</evidence>
<comment type="function">
    <text evidence="1">Membrane-anchoring subunit of succinate dehydrogenase (SDH).</text>
</comment>
<keyword evidence="9 12" id="KW-0408">Iron</keyword>
<evidence type="ECO:0000256" key="6">
    <source>
        <dbReference type="ARBA" id="ARBA00022692"/>
    </source>
</evidence>
<dbReference type="GO" id="GO:0006099">
    <property type="term" value="P:tricarboxylic acid cycle"/>
    <property type="evidence" value="ECO:0007669"/>
    <property type="project" value="InterPro"/>
</dbReference>
<evidence type="ECO:0000256" key="12">
    <source>
        <dbReference type="PIRSR" id="PIRSR000178-1"/>
    </source>
</evidence>
<feature type="transmembrane region" description="Helical" evidence="13">
    <location>
        <begin position="78"/>
        <end position="97"/>
    </location>
</feature>
<keyword evidence="5 12" id="KW-0349">Heme</keyword>
<keyword evidence="7 12" id="KW-0479">Metal-binding</keyword>
<feature type="transmembrane region" description="Helical" evidence="13">
    <location>
        <begin position="38"/>
        <end position="58"/>
    </location>
</feature>
<evidence type="ECO:0000256" key="3">
    <source>
        <dbReference type="ARBA" id="ARBA00007244"/>
    </source>
</evidence>
<evidence type="ECO:0000256" key="9">
    <source>
        <dbReference type="ARBA" id="ARBA00023004"/>
    </source>
</evidence>
<evidence type="ECO:0000256" key="11">
    <source>
        <dbReference type="ARBA" id="ARBA00025912"/>
    </source>
</evidence>
<evidence type="ECO:0000313" key="14">
    <source>
        <dbReference type="EMBL" id="TCK46581.1"/>
    </source>
</evidence>
<dbReference type="SUPFAM" id="SSF81343">
    <property type="entry name" value="Fumarate reductase respiratory complex transmembrane subunits"/>
    <property type="match status" value="1"/>
</dbReference>
<dbReference type="PIRSF" id="PIRSF000178">
    <property type="entry name" value="SDH_cyt_b560"/>
    <property type="match status" value="1"/>
</dbReference>
<name>A0A4R1J7S2_9GAMM</name>
<sequence>MFLLDNGHKWINIVNKQSRPVNLQLQSIRLPVNAVASILHRISGVVIFFALAILLSLLAKSLGSADGFAMVASWFDSFFVKLIIWLISAVFCYHLVFGIRHMIMDCGYWEELASANSSARICLIVALVLVILMGIIIW</sequence>
<dbReference type="AlphaFoldDB" id="A0A4R1J7S2"/>
<dbReference type="InterPro" id="IPR014314">
    <property type="entry name" value="Succ_DH_cytb556"/>
</dbReference>
<protein>
    <recommendedName>
        <fullName evidence="4">Succinate dehydrogenase cytochrome b556 subunit</fullName>
    </recommendedName>
</protein>
<comment type="subcellular location">
    <subcellularLocation>
        <location evidence="2">Membrane</location>
        <topology evidence="2">Multi-pass membrane protein</topology>
    </subcellularLocation>
</comment>
<keyword evidence="10 13" id="KW-0472">Membrane</keyword>
<dbReference type="InterPro" id="IPR000701">
    <property type="entry name" value="SuccDH_FuR_B_TM-su"/>
</dbReference>
<keyword evidence="8 13" id="KW-1133">Transmembrane helix</keyword>
<dbReference type="Gene3D" id="1.20.1300.10">
    <property type="entry name" value="Fumarate reductase/succinate dehydrogenase, transmembrane subunit"/>
    <property type="match status" value="1"/>
</dbReference>
<dbReference type="PANTHER" id="PTHR10978">
    <property type="entry name" value="SUCCINATE DEHYDROGENASE CYTOCHROME B560 SUBUNIT"/>
    <property type="match status" value="1"/>
</dbReference>